<keyword evidence="1 2" id="KW-0694">RNA-binding</keyword>
<feature type="region of interest" description="Disordered" evidence="4">
    <location>
        <begin position="583"/>
        <end position="604"/>
    </location>
</feature>
<dbReference type="GO" id="GO:0003723">
    <property type="term" value="F:RNA binding"/>
    <property type="evidence" value="ECO:0007669"/>
    <property type="project" value="UniProtKB-UniRule"/>
</dbReference>
<dbReference type="Pfam" id="PF08312">
    <property type="entry name" value="cwf21"/>
    <property type="match status" value="1"/>
</dbReference>
<evidence type="ECO:0000256" key="3">
    <source>
        <dbReference type="SAM" id="Coils"/>
    </source>
</evidence>
<dbReference type="InterPro" id="IPR013170">
    <property type="entry name" value="mRNA_splic_Cwf21_dom"/>
</dbReference>
<dbReference type="Gene3D" id="6.10.140.420">
    <property type="match status" value="1"/>
</dbReference>
<dbReference type="AlphaFoldDB" id="A0A9J7Y3V2"/>
<evidence type="ECO:0000259" key="6">
    <source>
        <dbReference type="PROSITE" id="PS50128"/>
    </source>
</evidence>
<dbReference type="InterPro" id="IPR051485">
    <property type="entry name" value="SR-CTD_assoc_factor"/>
</dbReference>
<dbReference type="InterPro" id="IPR035009">
    <property type="entry name" value="SR140_RRM"/>
</dbReference>
<dbReference type="InterPro" id="IPR035967">
    <property type="entry name" value="SWAP/Surp_sf"/>
</dbReference>
<dbReference type="Pfam" id="PF04818">
    <property type="entry name" value="CID"/>
    <property type="match status" value="1"/>
</dbReference>
<sequence length="799" mass="92394">MLCFRNMADKKGKSVGVKKTLTKREQEEMKKKEEEKAAEVFEEFIASFDTNDKTGVKTFVRGGIVNKERVEKTIIMEEKKKIFDDDPAVPNTTNLYIGCINPKMTEEMLCKEFGKYGPLASVKIMWPRTEEERTRVTNRGFVAFMTRKDAERALAALDGKTIMGFEMKLGWGKAVRIPPQPLYTPIGVLKTTAPPPPSGLPFNAQPRDRFRNDFTKSRSRSQEDFYKTLSEAVVTVVIPTERNLLGLIHRMIEFVVREGPMFEAIIMSREKNNPDFRFLFDNKSQEHVYYRWKLYSILQGENPNKWRTSPFRMFRGGSLWKPPLLNPYLHGDEEPEESSFPSQEEEPKKGHLKAEERLEALLRGLTPRRDEIGDAMLFCLERAEAAEEVVSCITESLSIAHTPLQKKIARLYLISDILYNSCAKVANASYYRKFFETKLPQIFGDISEAYRNIQARLQAEQFKQRVMGCFRAWEDWAVYPDSFLIQLQNIFLGLIKPGEEPKSPDLDGVPLDGIPLERGEIDGAPLDDLDGSPLTWDPSSIDGVPVDDIDGVPLGNPIDDIDGVPFWVTSLFPVLSLACSGLKENDGNSDMSSDEADSPSRYEGAEFKSSLRNFELSESKRTRLRELEVKVMNFQDELESGKRQRKSSMTLQQQVQHYRNRLLQKEFDKDDQEKRDKYSQKQKDRSKKDERRDKGEDRSKTRDKEKSRKSEDRDRSRGRSRDKEERRERYALISHTQFITSHYHSETVIRNTLTKHNASGFQRQVICLFTLKSKNTYSQSEQRLQFKCWGLVRFFLNVF</sequence>
<evidence type="ECO:0000313" key="9">
    <source>
        <dbReference type="Proteomes" id="UP001108240"/>
    </source>
</evidence>
<proteinExistence type="predicted"/>
<dbReference type="InterPro" id="IPR000504">
    <property type="entry name" value="RRM_dom"/>
</dbReference>
<feature type="region of interest" description="Disordered" evidence="4">
    <location>
        <begin position="663"/>
        <end position="727"/>
    </location>
</feature>
<dbReference type="PANTHER" id="PTHR23140">
    <property type="entry name" value="RNA PROCESSING PROTEIN LD23810P"/>
    <property type="match status" value="1"/>
</dbReference>
<dbReference type="SUPFAM" id="SSF109905">
    <property type="entry name" value="Surp module (SWAP domain)"/>
    <property type="match status" value="1"/>
</dbReference>
<evidence type="ECO:0000256" key="1">
    <source>
        <dbReference type="ARBA" id="ARBA00022884"/>
    </source>
</evidence>
<dbReference type="Gene3D" id="3.30.70.330">
    <property type="match status" value="1"/>
</dbReference>
<protein>
    <submittedName>
        <fullName evidence="8">Zgc:163098</fullName>
    </submittedName>
</protein>
<dbReference type="InterPro" id="IPR035979">
    <property type="entry name" value="RBD_domain_sf"/>
</dbReference>
<evidence type="ECO:0000313" key="8">
    <source>
        <dbReference type="Ensembl" id="ENSCCRP00000113453.1"/>
    </source>
</evidence>
<feature type="region of interest" description="Disordered" evidence="4">
    <location>
        <begin position="331"/>
        <end position="351"/>
    </location>
</feature>
<accession>A0A9J7Y3V2</accession>
<dbReference type="GO" id="GO:0006396">
    <property type="term" value="P:RNA processing"/>
    <property type="evidence" value="ECO:0007669"/>
    <property type="project" value="InterPro"/>
</dbReference>
<feature type="domain" description="CID" evidence="7">
    <location>
        <begin position="350"/>
        <end position="495"/>
    </location>
</feature>
<feature type="domain" description="SURP motif" evidence="6">
    <location>
        <begin position="247"/>
        <end position="290"/>
    </location>
</feature>
<dbReference type="SMART" id="SM00648">
    <property type="entry name" value="SWAP"/>
    <property type="match status" value="1"/>
</dbReference>
<dbReference type="SMART" id="SM00360">
    <property type="entry name" value="RRM"/>
    <property type="match status" value="1"/>
</dbReference>
<dbReference type="CDD" id="cd12223">
    <property type="entry name" value="RRM_SR140"/>
    <property type="match status" value="1"/>
</dbReference>
<dbReference type="GeneTree" id="ENSGT00390000010687"/>
<organism evidence="8 9">
    <name type="scientific">Cyprinus carpio carpio</name>
    <dbReference type="NCBI Taxonomy" id="630221"/>
    <lineage>
        <taxon>Eukaryota</taxon>
        <taxon>Metazoa</taxon>
        <taxon>Chordata</taxon>
        <taxon>Craniata</taxon>
        <taxon>Vertebrata</taxon>
        <taxon>Euteleostomi</taxon>
        <taxon>Actinopterygii</taxon>
        <taxon>Neopterygii</taxon>
        <taxon>Teleostei</taxon>
        <taxon>Ostariophysi</taxon>
        <taxon>Cypriniformes</taxon>
        <taxon>Cyprinidae</taxon>
        <taxon>Cyprininae</taxon>
        <taxon>Cyprinus</taxon>
    </lineage>
</organism>
<feature type="coiled-coil region" evidence="3">
    <location>
        <begin position="617"/>
        <end position="644"/>
    </location>
</feature>
<dbReference type="Pfam" id="PF00076">
    <property type="entry name" value="RRM_1"/>
    <property type="match status" value="1"/>
</dbReference>
<dbReference type="InterPro" id="IPR000061">
    <property type="entry name" value="Surp"/>
</dbReference>
<dbReference type="Proteomes" id="UP001108240">
    <property type="component" value="Unplaced"/>
</dbReference>
<dbReference type="InterPro" id="IPR012677">
    <property type="entry name" value="Nucleotide-bd_a/b_plait_sf"/>
</dbReference>
<keyword evidence="9" id="KW-1185">Reference proteome</keyword>
<dbReference type="SUPFAM" id="SSF48464">
    <property type="entry name" value="ENTH/VHS domain"/>
    <property type="match status" value="1"/>
</dbReference>
<dbReference type="GO" id="GO:0005634">
    <property type="term" value="C:nucleus"/>
    <property type="evidence" value="ECO:0007669"/>
    <property type="project" value="TreeGrafter"/>
</dbReference>
<reference evidence="8" key="1">
    <citation type="submission" date="2025-08" db="UniProtKB">
        <authorList>
            <consortium name="Ensembl"/>
        </authorList>
    </citation>
    <scope>IDENTIFICATION</scope>
</reference>
<dbReference type="CDD" id="cd21370">
    <property type="entry name" value="cwf21_SR140"/>
    <property type="match status" value="1"/>
</dbReference>
<evidence type="ECO:0000256" key="4">
    <source>
        <dbReference type="SAM" id="MobiDB-lite"/>
    </source>
</evidence>
<dbReference type="SMART" id="SM01115">
    <property type="entry name" value="cwf21"/>
    <property type="match status" value="1"/>
</dbReference>
<dbReference type="InterPro" id="IPR006569">
    <property type="entry name" value="CID_dom"/>
</dbReference>
<dbReference type="InterPro" id="IPR008942">
    <property type="entry name" value="ENTH_VHS"/>
</dbReference>
<dbReference type="Ensembl" id="ENSCCRT00000195854.1">
    <property type="protein sequence ID" value="ENSCCRP00000113453.1"/>
    <property type="gene ID" value="ENSCCRG00000066974.1"/>
</dbReference>
<dbReference type="SMART" id="SM00582">
    <property type="entry name" value="RPR"/>
    <property type="match status" value="1"/>
</dbReference>
<dbReference type="PANTHER" id="PTHR23140:SF5">
    <property type="entry name" value="U2-ASSOCIATED SR140 PROTEIN-LIKE"/>
    <property type="match status" value="1"/>
</dbReference>
<evidence type="ECO:0000259" key="5">
    <source>
        <dbReference type="PROSITE" id="PS50102"/>
    </source>
</evidence>
<evidence type="ECO:0000259" key="7">
    <source>
        <dbReference type="PROSITE" id="PS51391"/>
    </source>
</evidence>
<dbReference type="Gene3D" id="1.25.40.90">
    <property type="match status" value="1"/>
</dbReference>
<keyword evidence="3" id="KW-0175">Coiled coil</keyword>
<dbReference type="Pfam" id="PF01805">
    <property type="entry name" value="Surp"/>
    <property type="match status" value="1"/>
</dbReference>
<dbReference type="Gene3D" id="1.10.10.790">
    <property type="entry name" value="Surp module"/>
    <property type="match status" value="1"/>
</dbReference>
<reference evidence="8" key="2">
    <citation type="submission" date="2025-09" db="UniProtKB">
        <authorList>
            <consortium name="Ensembl"/>
        </authorList>
    </citation>
    <scope>IDENTIFICATION</scope>
</reference>
<dbReference type="PROSITE" id="PS51391">
    <property type="entry name" value="CID"/>
    <property type="match status" value="1"/>
</dbReference>
<dbReference type="PROSITE" id="PS50128">
    <property type="entry name" value="SURP"/>
    <property type="match status" value="1"/>
</dbReference>
<name>A0A9J7Y3V2_CYPCA</name>
<dbReference type="InterPro" id="IPR047488">
    <property type="entry name" value="SR140_cwf21"/>
</dbReference>
<feature type="domain" description="RRM" evidence="5">
    <location>
        <begin position="93"/>
        <end position="174"/>
    </location>
</feature>
<dbReference type="PROSITE" id="PS50102">
    <property type="entry name" value="RRM"/>
    <property type="match status" value="1"/>
</dbReference>
<evidence type="ECO:0000256" key="2">
    <source>
        <dbReference type="PROSITE-ProRule" id="PRU00176"/>
    </source>
</evidence>
<dbReference type="SUPFAM" id="SSF54928">
    <property type="entry name" value="RNA-binding domain, RBD"/>
    <property type="match status" value="1"/>
</dbReference>